<organism evidence="1 2">
    <name type="scientific">Romanomermis culicivorax</name>
    <name type="common">Nematode worm</name>
    <dbReference type="NCBI Taxonomy" id="13658"/>
    <lineage>
        <taxon>Eukaryota</taxon>
        <taxon>Metazoa</taxon>
        <taxon>Ecdysozoa</taxon>
        <taxon>Nematoda</taxon>
        <taxon>Enoplea</taxon>
        <taxon>Dorylaimia</taxon>
        <taxon>Mermithida</taxon>
        <taxon>Mermithoidea</taxon>
        <taxon>Mermithidae</taxon>
        <taxon>Romanomermis</taxon>
    </lineage>
</organism>
<keyword evidence="1" id="KW-1185">Reference proteome</keyword>
<evidence type="ECO:0000313" key="1">
    <source>
        <dbReference type="Proteomes" id="UP000887565"/>
    </source>
</evidence>
<evidence type="ECO:0000313" key="2">
    <source>
        <dbReference type="WBParaSite" id="nRc.2.0.1.t13806-RA"/>
    </source>
</evidence>
<dbReference type="Proteomes" id="UP000887565">
    <property type="component" value="Unplaced"/>
</dbReference>
<sequence>MCQNLFGLHDLITGYSQLEKKVSRNRMDKWRLGGLDVLTHGLFGPPFGSGLDVGCHTNGVHAYPPQLQHRSTLRWVDCIPLEKGSVNDRLCLLFPTERNAIDGTYRKEFFVPFNSVGGYRRSFLAKMAVIFFDRE</sequence>
<dbReference type="WBParaSite" id="nRc.2.0.1.t13806-RA">
    <property type="protein sequence ID" value="nRc.2.0.1.t13806-RA"/>
    <property type="gene ID" value="nRc.2.0.1.g13806"/>
</dbReference>
<name>A0A915II04_ROMCU</name>
<accession>A0A915II04</accession>
<reference evidence="2" key="1">
    <citation type="submission" date="2022-11" db="UniProtKB">
        <authorList>
            <consortium name="WormBaseParasite"/>
        </authorList>
    </citation>
    <scope>IDENTIFICATION</scope>
</reference>
<proteinExistence type="predicted"/>
<protein>
    <submittedName>
        <fullName evidence="2">Uncharacterized protein</fullName>
    </submittedName>
</protein>
<dbReference type="AlphaFoldDB" id="A0A915II04"/>